<name>A0A0F9T6W1_9ZZZZ</name>
<organism evidence="1">
    <name type="scientific">marine sediment metagenome</name>
    <dbReference type="NCBI Taxonomy" id="412755"/>
    <lineage>
        <taxon>unclassified sequences</taxon>
        <taxon>metagenomes</taxon>
        <taxon>ecological metagenomes</taxon>
    </lineage>
</organism>
<proteinExistence type="predicted"/>
<evidence type="ECO:0000313" key="1">
    <source>
        <dbReference type="EMBL" id="KKN37233.1"/>
    </source>
</evidence>
<dbReference type="AlphaFoldDB" id="A0A0F9T6W1"/>
<sequence length="129" mass="14521">MLLLILAGGGILLFSYPFSDELKVDDELFGGFLSAITSFSDEVFSVGLDRAMFGQYTVLMKNIGEFSFCYVLKGQTYLAQKKLANFIENFQKNTSMMQTLSKFNQTSQVIELNDFPFLEGFIKGIFVNS</sequence>
<dbReference type="EMBL" id="LAZR01001908">
    <property type="protein sequence ID" value="KKN37233.1"/>
    <property type="molecule type" value="Genomic_DNA"/>
</dbReference>
<protein>
    <submittedName>
        <fullName evidence="1">Uncharacterized protein</fullName>
    </submittedName>
</protein>
<gene>
    <name evidence="1" type="ORF">LCGC14_0765510</name>
</gene>
<reference evidence="1" key="1">
    <citation type="journal article" date="2015" name="Nature">
        <title>Complex archaea that bridge the gap between prokaryotes and eukaryotes.</title>
        <authorList>
            <person name="Spang A."/>
            <person name="Saw J.H."/>
            <person name="Jorgensen S.L."/>
            <person name="Zaremba-Niedzwiedzka K."/>
            <person name="Martijn J."/>
            <person name="Lind A.E."/>
            <person name="van Eijk R."/>
            <person name="Schleper C."/>
            <person name="Guy L."/>
            <person name="Ettema T.J."/>
        </authorList>
    </citation>
    <scope>NUCLEOTIDE SEQUENCE</scope>
</reference>
<comment type="caution">
    <text evidence="1">The sequence shown here is derived from an EMBL/GenBank/DDBJ whole genome shotgun (WGS) entry which is preliminary data.</text>
</comment>
<accession>A0A0F9T6W1</accession>